<dbReference type="SUPFAM" id="SSF56349">
    <property type="entry name" value="DNA breaking-rejoining enzymes"/>
    <property type="match status" value="1"/>
</dbReference>
<dbReference type="RefSeq" id="WP_376993612.1">
    <property type="nucleotide sequence ID" value="NZ_JBHSLC010000004.1"/>
</dbReference>
<sequence>MVRSAQKSAQRAGTPFRPFRCHDLRHGFAIRALRNGWDIYAPSKHLGHSSVKTTEISWGTSRPGPAQKPAHL</sequence>
<organism evidence="3 4">
    <name type="scientific">Azospirillum himalayense</name>
    <dbReference type="NCBI Taxonomy" id="654847"/>
    <lineage>
        <taxon>Bacteria</taxon>
        <taxon>Pseudomonadati</taxon>
        <taxon>Pseudomonadota</taxon>
        <taxon>Alphaproteobacteria</taxon>
        <taxon>Rhodospirillales</taxon>
        <taxon>Azospirillaceae</taxon>
        <taxon>Azospirillum</taxon>
    </lineage>
</organism>
<proteinExistence type="predicted"/>
<dbReference type="InterPro" id="IPR013762">
    <property type="entry name" value="Integrase-like_cat_sf"/>
</dbReference>
<dbReference type="InterPro" id="IPR011010">
    <property type="entry name" value="DNA_brk_join_enz"/>
</dbReference>
<evidence type="ECO:0000256" key="1">
    <source>
        <dbReference type="ARBA" id="ARBA00023172"/>
    </source>
</evidence>
<dbReference type="CDD" id="cd00397">
    <property type="entry name" value="DNA_BRE_C"/>
    <property type="match status" value="1"/>
</dbReference>
<reference evidence="4" key="1">
    <citation type="journal article" date="2019" name="Int. J. Syst. Evol. Microbiol.">
        <title>The Global Catalogue of Microorganisms (GCM) 10K type strain sequencing project: providing services to taxonomists for standard genome sequencing and annotation.</title>
        <authorList>
            <consortium name="The Broad Institute Genomics Platform"/>
            <consortium name="The Broad Institute Genome Sequencing Center for Infectious Disease"/>
            <person name="Wu L."/>
            <person name="Ma J."/>
        </authorList>
    </citation>
    <scope>NUCLEOTIDE SEQUENCE [LARGE SCALE GENOMIC DNA]</scope>
    <source>
        <strain evidence="4">CCUG 58760</strain>
    </source>
</reference>
<evidence type="ECO:0000313" key="3">
    <source>
        <dbReference type="EMBL" id="MFC5353814.1"/>
    </source>
</evidence>
<dbReference type="InterPro" id="IPR002104">
    <property type="entry name" value="Integrase_catalytic"/>
</dbReference>
<evidence type="ECO:0000313" key="4">
    <source>
        <dbReference type="Proteomes" id="UP001596166"/>
    </source>
</evidence>
<gene>
    <name evidence="3" type="ORF">ACFPMG_02240</name>
</gene>
<dbReference type="Gene3D" id="1.10.443.10">
    <property type="entry name" value="Intergrase catalytic core"/>
    <property type="match status" value="1"/>
</dbReference>
<feature type="domain" description="Tyr recombinase" evidence="2">
    <location>
        <begin position="6"/>
        <end position="56"/>
    </location>
</feature>
<dbReference type="EMBL" id="JBHSLC010000004">
    <property type="protein sequence ID" value="MFC5353814.1"/>
    <property type="molecule type" value="Genomic_DNA"/>
</dbReference>
<dbReference type="Proteomes" id="UP001596166">
    <property type="component" value="Unassembled WGS sequence"/>
</dbReference>
<dbReference type="Pfam" id="PF00589">
    <property type="entry name" value="Phage_integrase"/>
    <property type="match status" value="1"/>
</dbReference>
<evidence type="ECO:0000259" key="2">
    <source>
        <dbReference type="Pfam" id="PF00589"/>
    </source>
</evidence>
<keyword evidence="4" id="KW-1185">Reference proteome</keyword>
<protein>
    <submittedName>
        <fullName evidence="3">Site-specific integrase</fullName>
    </submittedName>
</protein>
<accession>A0ABW0FZX6</accession>
<keyword evidence="1" id="KW-0233">DNA recombination</keyword>
<name>A0ABW0FZX6_9PROT</name>
<comment type="caution">
    <text evidence="3">The sequence shown here is derived from an EMBL/GenBank/DDBJ whole genome shotgun (WGS) entry which is preliminary data.</text>
</comment>